<evidence type="ECO:0000313" key="1">
    <source>
        <dbReference type="EMBL" id="TGL84507.1"/>
    </source>
</evidence>
<proteinExistence type="predicted"/>
<evidence type="ECO:0000313" key="2">
    <source>
        <dbReference type="Proteomes" id="UP000297613"/>
    </source>
</evidence>
<gene>
    <name evidence="1" type="ORF">EHQ83_10910</name>
</gene>
<protein>
    <submittedName>
        <fullName evidence="1">Uncharacterized protein</fullName>
    </submittedName>
</protein>
<dbReference type="EMBL" id="RQGM01000040">
    <property type="protein sequence ID" value="TGL84507.1"/>
    <property type="molecule type" value="Genomic_DNA"/>
</dbReference>
<dbReference type="AlphaFoldDB" id="A0A6N4QYQ1"/>
<sequence>MSSVDFDEIIKEIQGRISDPDITELDALECLHATIYYKLEEVKDDIIKLKVCFAGSNLLRYIELTESYLKVEADEFVGIAELEDAPLLLFLVKSINWSLRDFMDMQIAIALIRFQLRYYQTIENVDLRRDFIKLLRLTVSASVGVIEGIRDDLEYAFHGMTEKGLNEEFNDLRIRITNWSILIMEELANLHKKRFQISYFNKINWVLKLQLRRFILS</sequence>
<reference evidence="1 2" key="1">
    <citation type="journal article" date="2019" name="PLoS Negl. Trop. Dis.">
        <title>Revisiting the worldwide diversity of Leptospira species in the environment.</title>
        <authorList>
            <person name="Vincent A.T."/>
            <person name="Schiettekatte O."/>
            <person name="Bourhy P."/>
            <person name="Veyrier F.J."/>
            <person name="Picardeau M."/>
        </authorList>
    </citation>
    <scope>NUCLEOTIDE SEQUENCE [LARGE SCALE GENOMIC DNA]</scope>
    <source>
        <strain evidence="1 2">201702445</strain>
    </source>
</reference>
<comment type="caution">
    <text evidence="1">The sequence shown here is derived from an EMBL/GenBank/DDBJ whole genome shotgun (WGS) entry which is preliminary data.</text>
</comment>
<dbReference type="RefSeq" id="WP_135569544.1">
    <property type="nucleotide sequence ID" value="NZ_RQGK01000038.1"/>
</dbReference>
<organism evidence="1 2">
    <name type="scientific">Leptospira yasudae</name>
    <dbReference type="NCBI Taxonomy" id="2202201"/>
    <lineage>
        <taxon>Bacteria</taxon>
        <taxon>Pseudomonadati</taxon>
        <taxon>Spirochaetota</taxon>
        <taxon>Spirochaetia</taxon>
        <taxon>Leptospirales</taxon>
        <taxon>Leptospiraceae</taxon>
        <taxon>Leptospira</taxon>
    </lineage>
</organism>
<accession>A0A6N4QYQ1</accession>
<name>A0A6N4QYQ1_9LEPT</name>
<dbReference type="Proteomes" id="UP000297613">
    <property type="component" value="Unassembled WGS sequence"/>
</dbReference>